<evidence type="ECO:0000313" key="1">
    <source>
        <dbReference type="EMBL" id="UVI34944.1"/>
    </source>
</evidence>
<evidence type="ECO:0000313" key="2">
    <source>
        <dbReference type="Proteomes" id="UP001064879"/>
    </source>
</evidence>
<accession>A0ABY5SPE1</accession>
<keyword evidence="2" id="KW-1185">Reference proteome</keyword>
<gene>
    <name evidence="1" type="ORF">L1F31_12530</name>
</gene>
<evidence type="ECO:0008006" key="3">
    <source>
        <dbReference type="Google" id="ProtNLM"/>
    </source>
</evidence>
<dbReference type="Proteomes" id="UP001064879">
    <property type="component" value="Chromosome"/>
</dbReference>
<proteinExistence type="predicted"/>
<reference evidence="1" key="1">
    <citation type="submission" date="2022-03" db="EMBL/GenBank/DDBJ databases">
        <title>Brevibacterium spongiae sp. nov., isolated from marine sponge.</title>
        <authorList>
            <person name="Li Z."/>
            <person name="Zhang M."/>
        </authorList>
    </citation>
    <scope>NUCLEOTIDE SEQUENCE</scope>
    <source>
        <strain evidence="1">WHS-Z9</strain>
    </source>
</reference>
<dbReference type="EMBL" id="CP093443">
    <property type="protein sequence ID" value="UVI34944.1"/>
    <property type="molecule type" value="Genomic_DNA"/>
</dbReference>
<sequence length="336" mass="38902">MYQVFVTEGLRRLGLSDRDIRTAVGCCLERIARGRFAVVGTCSNPGHAKIWSSLAEGDVDELERIGDKRDAIERVKILIRARADLVNKQAEISSEAWHEVFSHLSAALLWQLEVVQIPHSRVEVIRPNTSGRFAHLIVRRRAVCDEHVKLLGDTALTSMARTLIDVARDYDLDTSVPMLDDALRRNVVTKRELRTVVDTCKERRNLRRVEIGLELADSRRESPGESIVAVRLFEVGLGGFEPQVEIFDENGFFVARTDFAHRSSKTIIEFDGRAKYTLDSRDHRREFDRERERERRLRALGYHVVRVFWKDLWRWQTFTDIERVVRARTQQRAAVR</sequence>
<protein>
    <recommendedName>
        <fullName evidence="3">DUF559 domain-containing protein</fullName>
    </recommendedName>
</protein>
<name>A0ABY5SPE1_9MICO</name>
<dbReference type="SUPFAM" id="SSF52980">
    <property type="entry name" value="Restriction endonuclease-like"/>
    <property type="match status" value="1"/>
</dbReference>
<dbReference type="InterPro" id="IPR011335">
    <property type="entry name" value="Restrct_endonuc-II-like"/>
</dbReference>
<dbReference type="Gene3D" id="3.40.960.10">
    <property type="entry name" value="VSR Endonuclease"/>
    <property type="match status" value="1"/>
</dbReference>
<dbReference type="RefSeq" id="WP_265417616.1">
    <property type="nucleotide sequence ID" value="NZ_CP093443.1"/>
</dbReference>
<organism evidence="1 2">
    <name type="scientific">Brevibacterium spongiae</name>
    <dbReference type="NCBI Taxonomy" id="2909672"/>
    <lineage>
        <taxon>Bacteria</taxon>
        <taxon>Bacillati</taxon>
        <taxon>Actinomycetota</taxon>
        <taxon>Actinomycetes</taxon>
        <taxon>Micrococcales</taxon>
        <taxon>Brevibacteriaceae</taxon>
        <taxon>Brevibacterium</taxon>
    </lineage>
</organism>